<name>A0A6L6XUU9_9ACTN</name>
<accession>A0A6L6XUU9</accession>
<proteinExistence type="predicted"/>
<feature type="compositionally biased region" description="Basic and acidic residues" evidence="1">
    <location>
        <begin position="12"/>
        <end position="21"/>
    </location>
</feature>
<dbReference type="AlphaFoldDB" id="A0A6L6XUU9"/>
<evidence type="ECO:0000313" key="2">
    <source>
        <dbReference type="EMBL" id="MVQ50979.1"/>
    </source>
</evidence>
<feature type="region of interest" description="Disordered" evidence="1">
    <location>
        <begin position="1"/>
        <end position="70"/>
    </location>
</feature>
<sequence length="70" mass="7999">MGGDSIRIRQRQTADRPEPVRAEGVPDEEGMTEADVEERVDQAPDEHLSRPDQPDFDPEERRPYNDPPAE</sequence>
<gene>
    <name evidence="2" type="ORF">GON03_17465</name>
</gene>
<evidence type="ECO:0000313" key="3">
    <source>
        <dbReference type="Proteomes" id="UP000473525"/>
    </source>
</evidence>
<dbReference type="EMBL" id="WSEK01000004">
    <property type="protein sequence ID" value="MVQ50979.1"/>
    <property type="molecule type" value="Genomic_DNA"/>
</dbReference>
<keyword evidence="3" id="KW-1185">Reference proteome</keyword>
<feature type="compositionally biased region" description="Basic and acidic residues" evidence="1">
    <location>
        <begin position="37"/>
        <end position="64"/>
    </location>
</feature>
<reference evidence="2 3" key="1">
    <citation type="submission" date="2019-12" db="EMBL/GenBank/DDBJ databases">
        <authorList>
            <person name="Huq M.A."/>
        </authorList>
    </citation>
    <scope>NUCLEOTIDE SEQUENCE [LARGE SCALE GENOMIC DNA]</scope>
    <source>
        <strain evidence="2 3">MAH-18</strain>
    </source>
</reference>
<organism evidence="2 3">
    <name type="scientific">Nocardioides agri</name>
    <dbReference type="NCBI Taxonomy" id="2682843"/>
    <lineage>
        <taxon>Bacteria</taxon>
        <taxon>Bacillati</taxon>
        <taxon>Actinomycetota</taxon>
        <taxon>Actinomycetes</taxon>
        <taxon>Propionibacteriales</taxon>
        <taxon>Nocardioidaceae</taxon>
        <taxon>Nocardioides</taxon>
    </lineage>
</organism>
<dbReference type="RefSeq" id="WP_157344193.1">
    <property type="nucleotide sequence ID" value="NZ_WSEK01000004.1"/>
</dbReference>
<comment type="caution">
    <text evidence="2">The sequence shown here is derived from an EMBL/GenBank/DDBJ whole genome shotgun (WGS) entry which is preliminary data.</text>
</comment>
<evidence type="ECO:0000256" key="1">
    <source>
        <dbReference type="SAM" id="MobiDB-lite"/>
    </source>
</evidence>
<protein>
    <submittedName>
        <fullName evidence="2">Uncharacterized protein</fullName>
    </submittedName>
</protein>
<dbReference type="Proteomes" id="UP000473525">
    <property type="component" value="Unassembled WGS sequence"/>
</dbReference>
<feature type="compositionally biased region" description="Acidic residues" evidence="1">
    <location>
        <begin position="25"/>
        <end position="36"/>
    </location>
</feature>